<dbReference type="Proteomes" id="UP001595867">
    <property type="component" value="Unassembled WGS sequence"/>
</dbReference>
<name>A0ABV8IWW5_9ACTN</name>
<evidence type="ECO:0000313" key="3">
    <source>
        <dbReference type="Proteomes" id="UP001595867"/>
    </source>
</evidence>
<accession>A0ABV8IWW5</accession>
<dbReference type="SUPFAM" id="SSF53756">
    <property type="entry name" value="UDP-Glycosyltransferase/glycogen phosphorylase"/>
    <property type="match status" value="1"/>
</dbReference>
<dbReference type="InterPro" id="IPR001830">
    <property type="entry name" value="Glyco_trans_20"/>
</dbReference>
<dbReference type="Pfam" id="PF00982">
    <property type="entry name" value="Glyco_transf_20"/>
    <property type="match status" value="1"/>
</dbReference>
<proteinExistence type="inferred from homology"/>
<protein>
    <submittedName>
        <fullName evidence="2">Trehalose-6-phosphate synthase</fullName>
    </submittedName>
</protein>
<dbReference type="PANTHER" id="PTHR10788:SF106">
    <property type="entry name" value="BCDNA.GH08860"/>
    <property type="match status" value="1"/>
</dbReference>
<sequence>MPDLGSGGPLAASGLVTTLRPLAAGDHVQWVGWAGLGQAPHRLPARLTDVELDPVVARRYYDGYSNATLWPTYHDNVFEPRFEDLWWPAYVSANQEFARRTAAVAPRGATVCVNDYHLQLVPRILKDLRPDLRIVFFLHTAVPSRSIFNRLPTADEILRGIVGADVIGVQTNAGAEAMARLFYGSTAKDLDVYAAVSRIRAVPAQVDFTAISDEAQSGRTTALAHRVRDLLAPGRRIVLAIERIDPVKGVEQHLRAYRELIRDGSLDPRRTVLVQVGVPSRRQVPEYQALSDRVRQSVAEINAEAGIRTAILIDRAVAPATLIALYRAADVMAVTSLNDGMNLVAKEYVAARADGDGSLVLSRFAGAAEELGDALLVNPFSVSAIKAALLTGFDAPPAERRRRMSGLREALAGKSPRTWADRLLS</sequence>
<keyword evidence="3" id="KW-1185">Reference proteome</keyword>
<dbReference type="CDD" id="cd03788">
    <property type="entry name" value="GT20_TPS"/>
    <property type="match status" value="1"/>
</dbReference>
<dbReference type="Gene3D" id="3.40.50.2000">
    <property type="entry name" value="Glycogen Phosphorylase B"/>
    <property type="match status" value="2"/>
</dbReference>
<organism evidence="2 3">
    <name type="scientific">Actinoplanes subglobosus</name>
    <dbReference type="NCBI Taxonomy" id="1547892"/>
    <lineage>
        <taxon>Bacteria</taxon>
        <taxon>Bacillati</taxon>
        <taxon>Actinomycetota</taxon>
        <taxon>Actinomycetes</taxon>
        <taxon>Micromonosporales</taxon>
        <taxon>Micromonosporaceae</taxon>
        <taxon>Actinoplanes</taxon>
    </lineage>
</organism>
<comment type="similarity">
    <text evidence="1">Belongs to the glycosyltransferase 20 family.</text>
</comment>
<comment type="caution">
    <text evidence="2">The sequence shown here is derived from an EMBL/GenBank/DDBJ whole genome shotgun (WGS) entry which is preliminary data.</text>
</comment>
<dbReference type="EMBL" id="JBHSBL010000019">
    <property type="protein sequence ID" value="MFC4068436.1"/>
    <property type="molecule type" value="Genomic_DNA"/>
</dbReference>
<gene>
    <name evidence="2" type="ORF">ACFO0C_26205</name>
</gene>
<evidence type="ECO:0000313" key="2">
    <source>
        <dbReference type="EMBL" id="MFC4068436.1"/>
    </source>
</evidence>
<reference evidence="3" key="1">
    <citation type="journal article" date="2019" name="Int. J. Syst. Evol. Microbiol.">
        <title>The Global Catalogue of Microorganisms (GCM) 10K type strain sequencing project: providing services to taxonomists for standard genome sequencing and annotation.</title>
        <authorList>
            <consortium name="The Broad Institute Genomics Platform"/>
            <consortium name="The Broad Institute Genome Sequencing Center for Infectious Disease"/>
            <person name="Wu L."/>
            <person name="Ma J."/>
        </authorList>
    </citation>
    <scope>NUCLEOTIDE SEQUENCE [LARGE SCALE GENOMIC DNA]</scope>
    <source>
        <strain evidence="3">TBRC 5832</strain>
    </source>
</reference>
<dbReference type="RefSeq" id="WP_378069909.1">
    <property type="nucleotide sequence ID" value="NZ_JBHSBL010000019.1"/>
</dbReference>
<evidence type="ECO:0000256" key="1">
    <source>
        <dbReference type="ARBA" id="ARBA00008799"/>
    </source>
</evidence>
<dbReference type="PANTHER" id="PTHR10788">
    <property type="entry name" value="TREHALOSE-6-PHOSPHATE SYNTHASE"/>
    <property type="match status" value="1"/>
</dbReference>